<evidence type="ECO:0000256" key="1">
    <source>
        <dbReference type="ARBA" id="ARBA00022692"/>
    </source>
</evidence>
<evidence type="ECO:0000313" key="6">
    <source>
        <dbReference type="EMBL" id="KAF5311965.1"/>
    </source>
</evidence>
<feature type="transmembrane region" description="Helical" evidence="5">
    <location>
        <begin position="212"/>
        <end position="232"/>
    </location>
</feature>
<comment type="caution">
    <text evidence="6">The sequence shown here is derived from an EMBL/GenBank/DDBJ whole genome shotgun (WGS) entry which is preliminary data.</text>
</comment>
<keyword evidence="1 5" id="KW-0812">Transmembrane</keyword>
<reference evidence="6 7" key="1">
    <citation type="journal article" date="2020" name="ISME J.">
        <title>Uncovering the hidden diversity of litter-decomposition mechanisms in mushroom-forming fungi.</title>
        <authorList>
            <person name="Floudas D."/>
            <person name="Bentzer J."/>
            <person name="Ahren D."/>
            <person name="Johansson T."/>
            <person name="Persson P."/>
            <person name="Tunlid A."/>
        </authorList>
    </citation>
    <scope>NUCLEOTIDE SEQUENCE [LARGE SCALE GENOMIC DNA]</scope>
    <source>
        <strain evidence="6 7">CBS 101986</strain>
    </source>
</reference>
<sequence>MSAAARAEARRKAILSRGTDRLAKLTTSARGEDAPAYIHDDPPLPSLNAASAFLGDNSTDMPTPASLSPSPSPQPASSRGTPAPSSGRPSSIFDTMAAGGADNSAWGPEQQQQFMQALMNASGGMPMPQMPQLNNGDGPGAGKEGTPPPENPFAALLAASAGMGGPNAGAGGPGMFPPFGPPGMGMPVMAGGPFSGASMMAPPKPKTRLQKVLPLLHLAAMWCLLGYFVLWAEPSAYRDLVGEDTTAFSLWRRWASLGRGSPTLIDALERFRVQIVPFFWAFTTLQIALHSLRIVSGFDSVQPPTLLAMALPHLPPPLPSIITNGLKYMQMGSLFLDDLAGLIVGLGFIVYFSGWFVQAQ</sequence>
<dbReference type="OrthoDB" id="5393181at2759"/>
<evidence type="ECO:0000256" key="3">
    <source>
        <dbReference type="ARBA" id="ARBA00023136"/>
    </source>
</evidence>
<dbReference type="PANTHER" id="PTHR28263">
    <property type="entry name" value="GOLGI TO ER TRAFFIC PROTEIN 2"/>
    <property type="match status" value="1"/>
</dbReference>
<feature type="region of interest" description="Disordered" evidence="4">
    <location>
        <begin position="1"/>
        <end position="107"/>
    </location>
</feature>
<feature type="region of interest" description="Disordered" evidence="4">
    <location>
        <begin position="121"/>
        <end position="151"/>
    </location>
</feature>
<keyword evidence="2 5" id="KW-1133">Transmembrane helix</keyword>
<feature type="transmembrane region" description="Helical" evidence="5">
    <location>
        <begin position="339"/>
        <end position="357"/>
    </location>
</feature>
<dbReference type="PANTHER" id="PTHR28263:SF1">
    <property type="entry name" value="GOLGI TO ER TRAFFIC PROTEIN 2"/>
    <property type="match status" value="1"/>
</dbReference>
<proteinExistence type="predicted"/>
<evidence type="ECO:0000256" key="4">
    <source>
        <dbReference type="SAM" id="MobiDB-lite"/>
    </source>
</evidence>
<dbReference type="Proteomes" id="UP000567179">
    <property type="component" value="Unassembled WGS sequence"/>
</dbReference>
<evidence type="ECO:0000313" key="7">
    <source>
        <dbReference type="Proteomes" id="UP000567179"/>
    </source>
</evidence>
<accession>A0A8H5ETJ8</accession>
<dbReference type="InterPro" id="IPR028143">
    <property type="entry name" value="Get2/sif1"/>
</dbReference>
<feature type="compositionally biased region" description="Polar residues" evidence="4">
    <location>
        <begin position="79"/>
        <end position="93"/>
    </location>
</feature>
<keyword evidence="3 5" id="KW-0472">Membrane</keyword>
<protein>
    <recommendedName>
        <fullName evidence="8">Golgi to ER traffic protein 2</fullName>
    </recommendedName>
</protein>
<dbReference type="EMBL" id="JAACJJ010000056">
    <property type="protein sequence ID" value="KAF5311965.1"/>
    <property type="molecule type" value="Genomic_DNA"/>
</dbReference>
<evidence type="ECO:0000256" key="2">
    <source>
        <dbReference type="ARBA" id="ARBA00022989"/>
    </source>
</evidence>
<name>A0A8H5ETJ8_9AGAR</name>
<dbReference type="GO" id="GO:0006890">
    <property type="term" value="P:retrograde vesicle-mediated transport, Golgi to endoplasmic reticulum"/>
    <property type="evidence" value="ECO:0007669"/>
    <property type="project" value="TreeGrafter"/>
</dbReference>
<keyword evidence="7" id="KW-1185">Reference proteome</keyword>
<dbReference type="AlphaFoldDB" id="A0A8H5ETJ8"/>
<feature type="compositionally biased region" description="Basic and acidic residues" evidence="4">
    <location>
        <begin position="30"/>
        <end position="42"/>
    </location>
</feature>
<organism evidence="6 7">
    <name type="scientific">Psilocybe cf. subviscida</name>
    <dbReference type="NCBI Taxonomy" id="2480587"/>
    <lineage>
        <taxon>Eukaryota</taxon>
        <taxon>Fungi</taxon>
        <taxon>Dikarya</taxon>
        <taxon>Basidiomycota</taxon>
        <taxon>Agaricomycotina</taxon>
        <taxon>Agaricomycetes</taxon>
        <taxon>Agaricomycetidae</taxon>
        <taxon>Agaricales</taxon>
        <taxon>Agaricineae</taxon>
        <taxon>Strophariaceae</taxon>
        <taxon>Psilocybe</taxon>
    </lineage>
</organism>
<evidence type="ECO:0000256" key="5">
    <source>
        <dbReference type="SAM" id="Phobius"/>
    </source>
</evidence>
<gene>
    <name evidence="6" type="ORF">D9619_003602</name>
</gene>
<evidence type="ECO:0008006" key="8">
    <source>
        <dbReference type="Google" id="ProtNLM"/>
    </source>
</evidence>